<reference evidence="3 4" key="1">
    <citation type="submission" date="2009-08" db="EMBL/GenBank/DDBJ databases">
        <authorList>
            <person name="Muzny D."/>
            <person name="Qin X."/>
            <person name="Deng J."/>
            <person name="Jiang H."/>
            <person name="Liu Y."/>
            <person name="Qu J."/>
            <person name="Song X.-Z."/>
            <person name="Zhang L."/>
            <person name="Thornton R."/>
            <person name="Coyle M."/>
            <person name="Francisco L."/>
            <person name="Jackson L."/>
            <person name="Javaid M."/>
            <person name="Korchina V."/>
            <person name="Kovar C."/>
            <person name="Mata R."/>
            <person name="Mathew T."/>
            <person name="Ngo R."/>
            <person name="Nguyen L."/>
            <person name="Nguyen N."/>
            <person name="Okwuonu G."/>
            <person name="Ongeri F."/>
            <person name="Pham C."/>
            <person name="Simmons D."/>
            <person name="Wilczek-Boney K."/>
            <person name="Hale W."/>
            <person name="Jakkamsetti A."/>
            <person name="Pham P."/>
            <person name="Ruth R."/>
            <person name="San Lucas F."/>
            <person name="Warren J."/>
            <person name="Zhang J."/>
            <person name="Zhao Z."/>
            <person name="Zhou C."/>
            <person name="Zhu D."/>
            <person name="Lee S."/>
            <person name="Bess C."/>
            <person name="Blankenburg K."/>
            <person name="Forbes L."/>
            <person name="Fu Q."/>
            <person name="Gubbala S."/>
            <person name="Hirani K."/>
            <person name="Jayaseelan J.C."/>
            <person name="Lara F."/>
            <person name="Munidasa M."/>
            <person name="Palculict T."/>
            <person name="Patil S."/>
            <person name="Pu L.-L."/>
            <person name="Saada N."/>
            <person name="Tang L."/>
            <person name="Weissenberger G."/>
            <person name="Zhu Y."/>
            <person name="Hemphill L."/>
            <person name="Shang Y."/>
            <person name="Youmans B."/>
            <person name="Ayvaz T."/>
            <person name="Ross M."/>
            <person name="Santibanez J."/>
            <person name="Aqrawi P."/>
            <person name="Gross S."/>
            <person name="Joshi V."/>
            <person name="Fowler G."/>
            <person name="Nazareth L."/>
            <person name="Reid J."/>
            <person name="Worley K."/>
            <person name="Petrosino J."/>
            <person name="Highlander S."/>
            <person name="Gibbs R."/>
        </authorList>
    </citation>
    <scope>NUCLEOTIDE SEQUENCE [LARGE SCALE GENOMIC DNA]</scope>
    <source>
        <strain evidence="3 4">ATCC 49175</strain>
    </source>
</reference>
<dbReference type="SUPFAM" id="SSF46894">
    <property type="entry name" value="C-terminal effector domain of the bipartite response regulators"/>
    <property type="match status" value="1"/>
</dbReference>
<organism evidence="3 4">
    <name type="scientific">Granulicatella adiacens ATCC 49175</name>
    <dbReference type="NCBI Taxonomy" id="638301"/>
    <lineage>
        <taxon>Bacteria</taxon>
        <taxon>Bacillati</taxon>
        <taxon>Bacillota</taxon>
        <taxon>Bacilli</taxon>
        <taxon>Lactobacillales</taxon>
        <taxon>Carnobacteriaceae</taxon>
        <taxon>Granulicatella</taxon>
    </lineage>
</organism>
<evidence type="ECO:0000256" key="1">
    <source>
        <dbReference type="ARBA" id="ARBA00023015"/>
    </source>
</evidence>
<dbReference type="eggNOG" id="COG1595">
    <property type="taxonomic scope" value="Bacteria"/>
</dbReference>
<dbReference type="GO" id="GO:0006355">
    <property type="term" value="P:regulation of DNA-templated transcription"/>
    <property type="evidence" value="ECO:0007669"/>
    <property type="project" value="InterPro"/>
</dbReference>
<dbReference type="AlphaFoldDB" id="C8NIQ3"/>
<dbReference type="EMBL" id="ACKZ01000029">
    <property type="protein sequence ID" value="EEW36450.1"/>
    <property type="molecule type" value="Genomic_DNA"/>
</dbReference>
<evidence type="ECO:0000313" key="4">
    <source>
        <dbReference type="Proteomes" id="UP000005926"/>
    </source>
</evidence>
<proteinExistence type="predicted"/>
<evidence type="ECO:0008006" key="5">
    <source>
        <dbReference type="Google" id="ProtNLM"/>
    </source>
</evidence>
<evidence type="ECO:0000256" key="2">
    <source>
        <dbReference type="ARBA" id="ARBA00023163"/>
    </source>
</evidence>
<keyword evidence="4" id="KW-1185">Reference proteome</keyword>
<dbReference type="InterPro" id="IPR016032">
    <property type="entry name" value="Sig_transdc_resp-reg_C-effctor"/>
</dbReference>
<dbReference type="GO" id="GO:0003677">
    <property type="term" value="F:DNA binding"/>
    <property type="evidence" value="ECO:0007669"/>
    <property type="project" value="InterPro"/>
</dbReference>
<dbReference type="HOGENOM" id="CLU_1924606_0_0_9"/>
<dbReference type="STRING" id="638301.HMPREF0444_1798"/>
<dbReference type="Proteomes" id="UP000005926">
    <property type="component" value="Unassembled WGS sequence"/>
</dbReference>
<comment type="caution">
    <text evidence="3">The sequence shown here is derived from an EMBL/GenBank/DDBJ whole genome shotgun (WGS) entry which is preliminary data.</text>
</comment>
<name>C8NIQ3_9LACT</name>
<evidence type="ECO:0000313" key="3">
    <source>
        <dbReference type="EMBL" id="EEW36450.1"/>
    </source>
</evidence>
<gene>
    <name evidence="3" type="ORF">HMPREF0444_1798</name>
</gene>
<sequence>MMLRALDKYNEDHAVSFAGYYQRCLKNLAVECLRREHRQRVVPHNLLIHGDKGELALMSASVESCEKQVFLHEDAEEYFHHLSRFEREVFLGVLDGQTFEEMADYFDKSVTSVKGAHKRCKKKFKEQICRG</sequence>
<accession>C8NIQ3</accession>
<protein>
    <recommendedName>
        <fullName evidence="5">RNA polymerase sigma factor SigS</fullName>
    </recommendedName>
</protein>
<keyword evidence="2" id="KW-0804">Transcription</keyword>
<keyword evidence="1" id="KW-0805">Transcription regulation</keyword>